<name>A0ABV5CZW7_9ACTN</name>
<evidence type="ECO:0000313" key="9">
    <source>
        <dbReference type="EMBL" id="MFB6397554.1"/>
    </source>
</evidence>
<keyword evidence="5 7" id="KW-1133">Transmembrane helix</keyword>
<feature type="transmembrane region" description="Helical" evidence="7">
    <location>
        <begin position="200"/>
        <end position="226"/>
    </location>
</feature>
<accession>A0ABV5CZW7</accession>
<dbReference type="InterPro" id="IPR011701">
    <property type="entry name" value="MFS"/>
</dbReference>
<evidence type="ECO:0000256" key="2">
    <source>
        <dbReference type="ARBA" id="ARBA00022448"/>
    </source>
</evidence>
<evidence type="ECO:0000256" key="7">
    <source>
        <dbReference type="SAM" id="Phobius"/>
    </source>
</evidence>
<feature type="transmembrane region" description="Helical" evidence="7">
    <location>
        <begin position="41"/>
        <end position="61"/>
    </location>
</feature>
<evidence type="ECO:0000256" key="3">
    <source>
        <dbReference type="ARBA" id="ARBA00022475"/>
    </source>
</evidence>
<keyword evidence="6 7" id="KW-0472">Membrane</keyword>
<evidence type="ECO:0000256" key="5">
    <source>
        <dbReference type="ARBA" id="ARBA00022989"/>
    </source>
</evidence>
<feature type="transmembrane region" description="Helical" evidence="7">
    <location>
        <begin position="167"/>
        <end position="188"/>
    </location>
</feature>
<comment type="caution">
    <text evidence="9">The sequence shown here is derived from an EMBL/GenBank/DDBJ whole genome shotgun (WGS) entry which is preliminary data.</text>
</comment>
<organism evidence="9 10">
    <name type="scientific">Polymorphospora lycopeni</name>
    <dbReference type="NCBI Taxonomy" id="3140240"/>
    <lineage>
        <taxon>Bacteria</taxon>
        <taxon>Bacillati</taxon>
        <taxon>Actinomycetota</taxon>
        <taxon>Actinomycetes</taxon>
        <taxon>Micromonosporales</taxon>
        <taxon>Micromonosporaceae</taxon>
        <taxon>Polymorphospora</taxon>
    </lineage>
</organism>
<feature type="transmembrane region" description="Helical" evidence="7">
    <location>
        <begin position="12"/>
        <end position="35"/>
    </location>
</feature>
<dbReference type="PROSITE" id="PS50850">
    <property type="entry name" value="MFS"/>
    <property type="match status" value="1"/>
</dbReference>
<reference evidence="9 10" key="1">
    <citation type="submission" date="2024-04" db="EMBL/GenBank/DDBJ databases">
        <title>Polymorphospora sp. isolated from Baiyangdian Lake in Xiong'an New Area.</title>
        <authorList>
            <person name="Zhang X."/>
            <person name="Liu J."/>
        </authorList>
    </citation>
    <scope>NUCLEOTIDE SEQUENCE [LARGE SCALE GENOMIC DNA]</scope>
    <source>
        <strain evidence="9 10">2-325</strain>
    </source>
</reference>
<gene>
    <name evidence="9" type="ORF">AAFH96_31345</name>
</gene>
<dbReference type="CDD" id="cd17325">
    <property type="entry name" value="MFS_MdtG_SLC18_like"/>
    <property type="match status" value="1"/>
</dbReference>
<feature type="transmembrane region" description="Helical" evidence="7">
    <location>
        <begin position="246"/>
        <end position="264"/>
    </location>
</feature>
<feature type="transmembrane region" description="Helical" evidence="7">
    <location>
        <begin position="73"/>
        <end position="92"/>
    </location>
</feature>
<dbReference type="Gene3D" id="1.20.1250.20">
    <property type="entry name" value="MFS general substrate transporter like domains"/>
    <property type="match status" value="2"/>
</dbReference>
<dbReference type="SUPFAM" id="SSF103473">
    <property type="entry name" value="MFS general substrate transporter"/>
    <property type="match status" value="1"/>
</dbReference>
<evidence type="ECO:0000259" key="8">
    <source>
        <dbReference type="PROSITE" id="PS50850"/>
    </source>
</evidence>
<dbReference type="RefSeq" id="WP_364206389.1">
    <property type="nucleotide sequence ID" value="NZ_JBCGDC010000151.1"/>
</dbReference>
<keyword evidence="2" id="KW-0813">Transport</keyword>
<evidence type="ECO:0000256" key="4">
    <source>
        <dbReference type="ARBA" id="ARBA00022692"/>
    </source>
</evidence>
<keyword evidence="4 7" id="KW-0812">Transmembrane</keyword>
<proteinExistence type="predicted"/>
<sequence>MSSEISSILRTIALPVLLPTALYGVGVGAITPVIVFSARDLGASIGVAGLVAALLGVSQVVGNLPSGRIITRIGERSAMIWAAVVSVAGALACALAPALWVLTAGVVVIGVAGSVWGLARQTYLSETVPYVARARAMSTLGGANRIGYFLGPFVGAAVMGWTGTDGAYWVFVVAVAAAGAAVLTLPDVGTGRVPGGPPDAGLLAILRTSLPLLRTLGVAAVLVGAVRGARQVALPLWADHLGLDPTTASLIYGAAAAMDMLLFYPAGKVMDTYGRRWIGVPSMLVLGVTHLALPLTSTVPTLTVVALLMGLGNGIGSGVMMTIGADIAPAEHRATFLGAWRLCNDLGGSAGPLLVGVLGTLGALGAGIAGMGLVGFAGAAALHRWTPRHRPRT</sequence>
<dbReference type="EMBL" id="JBCGDC010000151">
    <property type="protein sequence ID" value="MFB6397554.1"/>
    <property type="molecule type" value="Genomic_DNA"/>
</dbReference>
<dbReference type="Pfam" id="PF07690">
    <property type="entry name" value="MFS_1"/>
    <property type="match status" value="2"/>
</dbReference>
<dbReference type="Proteomes" id="UP001582793">
    <property type="component" value="Unassembled WGS sequence"/>
</dbReference>
<dbReference type="PANTHER" id="PTHR23517">
    <property type="entry name" value="RESISTANCE PROTEIN MDTM, PUTATIVE-RELATED-RELATED"/>
    <property type="match status" value="1"/>
</dbReference>
<feature type="transmembrane region" description="Helical" evidence="7">
    <location>
        <begin position="354"/>
        <end position="382"/>
    </location>
</feature>
<keyword evidence="10" id="KW-1185">Reference proteome</keyword>
<dbReference type="InterPro" id="IPR036259">
    <property type="entry name" value="MFS_trans_sf"/>
</dbReference>
<feature type="transmembrane region" description="Helical" evidence="7">
    <location>
        <begin position="140"/>
        <end position="161"/>
    </location>
</feature>
<dbReference type="InterPro" id="IPR020846">
    <property type="entry name" value="MFS_dom"/>
</dbReference>
<keyword evidence="3" id="KW-1003">Cell membrane</keyword>
<dbReference type="PANTHER" id="PTHR23517:SF3">
    <property type="entry name" value="INTEGRAL MEMBRANE TRANSPORT PROTEIN"/>
    <property type="match status" value="1"/>
</dbReference>
<dbReference type="InterPro" id="IPR050171">
    <property type="entry name" value="MFS_Transporters"/>
</dbReference>
<feature type="domain" description="Major facilitator superfamily (MFS) profile" evidence="8">
    <location>
        <begin position="12"/>
        <end position="393"/>
    </location>
</feature>
<evidence type="ECO:0000256" key="1">
    <source>
        <dbReference type="ARBA" id="ARBA00004651"/>
    </source>
</evidence>
<evidence type="ECO:0000256" key="6">
    <source>
        <dbReference type="ARBA" id="ARBA00023136"/>
    </source>
</evidence>
<comment type="subcellular location">
    <subcellularLocation>
        <location evidence="1">Cell membrane</location>
        <topology evidence="1">Multi-pass membrane protein</topology>
    </subcellularLocation>
</comment>
<feature type="transmembrane region" description="Helical" evidence="7">
    <location>
        <begin position="284"/>
        <end position="311"/>
    </location>
</feature>
<evidence type="ECO:0000313" key="10">
    <source>
        <dbReference type="Proteomes" id="UP001582793"/>
    </source>
</evidence>
<protein>
    <submittedName>
        <fullName evidence="9">MFS transporter</fullName>
    </submittedName>
</protein>